<evidence type="ECO:0000256" key="5">
    <source>
        <dbReference type="ARBA" id="ARBA00022679"/>
    </source>
</evidence>
<evidence type="ECO:0000256" key="10">
    <source>
        <dbReference type="ARBA" id="ARBA00023136"/>
    </source>
</evidence>
<dbReference type="SUPFAM" id="SSF158472">
    <property type="entry name" value="HAMP domain-like"/>
    <property type="match status" value="1"/>
</dbReference>
<keyword evidence="10 12" id="KW-0472">Membrane</keyword>
<feature type="region of interest" description="Disordered" evidence="11">
    <location>
        <begin position="492"/>
        <end position="517"/>
    </location>
</feature>
<dbReference type="InterPro" id="IPR005467">
    <property type="entry name" value="His_kinase_dom"/>
</dbReference>
<dbReference type="Gene3D" id="3.30.565.10">
    <property type="entry name" value="Histidine kinase-like ATPase, C-terminal domain"/>
    <property type="match status" value="1"/>
</dbReference>
<dbReference type="SMART" id="SM00388">
    <property type="entry name" value="HisKA"/>
    <property type="match status" value="1"/>
</dbReference>
<evidence type="ECO:0000256" key="2">
    <source>
        <dbReference type="ARBA" id="ARBA00004236"/>
    </source>
</evidence>
<dbReference type="EMBL" id="BAAAMN010000056">
    <property type="protein sequence ID" value="GAA2044661.1"/>
    <property type="molecule type" value="Genomic_DNA"/>
</dbReference>
<sequence>MATPKPLQWIARQWRAISLRTQLTLITGVLMAITVATTALLTASMYRQELVRQIDDDIFSNRHNVSMFLTSMGSAGPYDTGSFQQTIVRFYGESWDNEGNLVSRIHADGSDVPDIKPLTAQQAAEHGSNAFVVPGRADPTNQWRVQIYRLESDSGTVAIALPLAPVEQSVERVTTLVITIGFLATLVVTVFAYGLVTTSFRPLNRVERTAAGIAAGDLSKRVPSGAPDTEVGRLSRSLNAMLAHIEIAFRANEESEERMRRFVQDASHELRTPLVTIRGFSELYRHGALSSDDDVSTAMGRIESEAKRMTQLVEDLLTLARLDEQRSMEAKPIDLLGLASDLVVDTRATAQGRKISLIGLDDTSSPQPAPTLGDSNRVRQVISNLMTNVLRYTPEDTNIEIAVGTETTYEGVAQRPVTESVIKIQDHGPGISQQDAEKIFQRFYRADTSRHRDTGGSGLGLAIVAGIVGQHQGSVRHEETPGGGATMVVRLPYHPLPEEDDDDSDDDDLSTDESPDE</sequence>
<keyword evidence="9" id="KW-0902">Two-component regulatory system</keyword>
<feature type="transmembrane region" description="Helical" evidence="12">
    <location>
        <begin position="23"/>
        <end position="43"/>
    </location>
</feature>
<evidence type="ECO:0000256" key="11">
    <source>
        <dbReference type="SAM" id="MobiDB-lite"/>
    </source>
</evidence>
<dbReference type="InterPro" id="IPR036097">
    <property type="entry name" value="HisK_dim/P_sf"/>
</dbReference>
<name>A0ABP5GHY1_9MICC</name>
<dbReference type="EC" id="2.7.13.3" evidence="3"/>
<evidence type="ECO:0000256" key="8">
    <source>
        <dbReference type="ARBA" id="ARBA00022989"/>
    </source>
</evidence>
<keyword evidence="5" id="KW-0808">Transferase</keyword>
<dbReference type="InterPro" id="IPR050428">
    <property type="entry name" value="TCS_sensor_his_kinase"/>
</dbReference>
<comment type="subcellular location">
    <subcellularLocation>
        <location evidence="2">Cell membrane</location>
    </subcellularLocation>
</comment>
<evidence type="ECO:0000313" key="16">
    <source>
        <dbReference type="Proteomes" id="UP001501461"/>
    </source>
</evidence>
<dbReference type="GO" id="GO:0016301">
    <property type="term" value="F:kinase activity"/>
    <property type="evidence" value="ECO:0007669"/>
    <property type="project" value="UniProtKB-KW"/>
</dbReference>
<accession>A0ABP5GHY1</accession>
<dbReference type="InterPro" id="IPR036890">
    <property type="entry name" value="HATPase_C_sf"/>
</dbReference>
<evidence type="ECO:0000256" key="9">
    <source>
        <dbReference type="ARBA" id="ARBA00023012"/>
    </source>
</evidence>
<evidence type="ECO:0000256" key="7">
    <source>
        <dbReference type="ARBA" id="ARBA00022777"/>
    </source>
</evidence>
<dbReference type="RefSeq" id="WP_343959637.1">
    <property type="nucleotide sequence ID" value="NZ_BAAAMN010000056.1"/>
</dbReference>
<evidence type="ECO:0000256" key="6">
    <source>
        <dbReference type="ARBA" id="ARBA00022692"/>
    </source>
</evidence>
<dbReference type="InterPro" id="IPR004358">
    <property type="entry name" value="Sig_transdc_His_kin-like_C"/>
</dbReference>
<dbReference type="SUPFAM" id="SSF55874">
    <property type="entry name" value="ATPase domain of HSP90 chaperone/DNA topoisomerase II/histidine kinase"/>
    <property type="match status" value="1"/>
</dbReference>
<protein>
    <recommendedName>
        <fullName evidence="3">histidine kinase</fullName>
        <ecNumber evidence="3">2.7.13.3</ecNumber>
    </recommendedName>
</protein>
<dbReference type="InterPro" id="IPR003594">
    <property type="entry name" value="HATPase_dom"/>
</dbReference>
<dbReference type="Gene3D" id="6.10.340.10">
    <property type="match status" value="1"/>
</dbReference>
<dbReference type="SUPFAM" id="SSF47384">
    <property type="entry name" value="Homodimeric domain of signal transducing histidine kinase"/>
    <property type="match status" value="1"/>
</dbReference>
<evidence type="ECO:0000313" key="15">
    <source>
        <dbReference type="EMBL" id="GAA2044661.1"/>
    </source>
</evidence>
<evidence type="ECO:0000256" key="1">
    <source>
        <dbReference type="ARBA" id="ARBA00000085"/>
    </source>
</evidence>
<evidence type="ECO:0000259" key="14">
    <source>
        <dbReference type="PROSITE" id="PS50885"/>
    </source>
</evidence>
<dbReference type="SMART" id="SM00387">
    <property type="entry name" value="HATPase_c"/>
    <property type="match status" value="1"/>
</dbReference>
<dbReference type="Pfam" id="PF00672">
    <property type="entry name" value="HAMP"/>
    <property type="match status" value="1"/>
</dbReference>
<comment type="catalytic activity">
    <reaction evidence="1">
        <text>ATP + protein L-histidine = ADP + protein N-phospho-L-histidine.</text>
        <dbReference type="EC" id="2.7.13.3"/>
    </reaction>
</comment>
<dbReference type="Gene3D" id="1.10.287.130">
    <property type="match status" value="1"/>
</dbReference>
<keyword evidence="8 12" id="KW-1133">Transmembrane helix</keyword>
<feature type="transmembrane region" description="Helical" evidence="12">
    <location>
        <begin position="173"/>
        <end position="196"/>
    </location>
</feature>
<evidence type="ECO:0000256" key="4">
    <source>
        <dbReference type="ARBA" id="ARBA00022553"/>
    </source>
</evidence>
<keyword evidence="6 12" id="KW-0812">Transmembrane</keyword>
<evidence type="ECO:0000256" key="3">
    <source>
        <dbReference type="ARBA" id="ARBA00012438"/>
    </source>
</evidence>
<dbReference type="InterPro" id="IPR003661">
    <property type="entry name" value="HisK_dim/P_dom"/>
</dbReference>
<dbReference type="CDD" id="cd06225">
    <property type="entry name" value="HAMP"/>
    <property type="match status" value="1"/>
</dbReference>
<dbReference type="SMART" id="SM00304">
    <property type="entry name" value="HAMP"/>
    <property type="match status" value="1"/>
</dbReference>
<dbReference type="CDD" id="cd00075">
    <property type="entry name" value="HATPase"/>
    <property type="match status" value="1"/>
</dbReference>
<dbReference type="PROSITE" id="PS50885">
    <property type="entry name" value="HAMP"/>
    <property type="match status" value="1"/>
</dbReference>
<dbReference type="Proteomes" id="UP001501461">
    <property type="component" value="Unassembled WGS sequence"/>
</dbReference>
<dbReference type="Pfam" id="PF00512">
    <property type="entry name" value="HisKA"/>
    <property type="match status" value="1"/>
</dbReference>
<evidence type="ECO:0000256" key="12">
    <source>
        <dbReference type="SAM" id="Phobius"/>
    </source>
</evidence>
<feature type="domain" description="HAMP" evidence="14">
    <location>
        <begin position="197"/>
        <end position="250"/>
    </location>
</feature>
<organism evidence="15 16">
    <name type="scientific">Yaniella flava</name>
    <dbReference type="NCBI Taxonomy" id="287930"/>
    <lineage>
        <taxon>Bacteria</taxon>
        <taxon>Bacillati</taxon>
        <taxon>Actinomycetota</taxon>
        <taxon>Actinomycetes</taxon>
        <taxon>Micrococcales</taxon>
        <taxon>Micrococcaceae</taxon>
        <taxon>Yaniella</taxon>
    </lineage>
</organism>
<dbReference type="PANTHER" id="PTHR45436">
    <property type="entry name" value="SENSOR HISTIDINE KINASE YKOH"/>
    <property type="match status" value="1"/>
</dbReference>
<dbReference type="Pfam" id="PF02518">
    <property type="entry name" value="HATPase_c"/>
    <property type="match status" value="1"/>
</dbReference>
<proteinExistence type="predicted"/>
<dbReference type="CDD" id="cd00082">
    <property type="entry name" value="HisKA"/>
    <property type="match status" value="1"/>
</dbReference>
<keyword evidence="7 15" id="KW-0418">Kinase</keyword>
<gene>
    <name evidence="15" type="ORF">GCM10009720_26970</name>
</gene>
<dbReference type="InterPro" id="IPR003660">
    <property type="entry name" value="HAMP_dom"/>
</dbReference>
<feature type="compositionally biased region" description="Acidic residues" evidence="11">
    <location>
        <begin position="498"/>
        <end position="517"/>
    </location>
</feature>
<keyword evidence="16" id="KW-1185">Reference proteome</keyword>
<reference evidence="16" key="1">
    <citation type="journal article" date="2019" name="Int. J. Syst. Evol. Microbiol.">
        <title>The Global Catalogue of Microorganisms (GCM) 10K type strain sequencing project: providing services to taxonomists for standard genome sequencing and annotation.</title>
        <authorList>
            <consortium name="The Broad Institute Genomics Platform"/>
            <consortium name="The Broad Institute Genome Sequencing Center for Infectious Disease"/>
            <person name="Wu L."/>
            <person name="Ma J."/>
        </authorList>
    </citation>
    <scope>NUCLEOTIDE SEQUENCE [LARGE SCALE GENOMIC DNA]</scope>
    <source>
        <strain evidence="16">JCM 13595</strain>
    </source>
</reference>
<dbReference type="PRINTS" id="PR00344">
    <property type="entry name" value="BCTRLSENSOR"/>
</dbReference>
<feature type="domain" description="Histidine kinase" evidence="13">
    <location>
        <begin position="265"/>
        <end position="495"/>
    </location>
</feature>
<dbReference type="PANTHER" id="PTHR45436:SF5">
    <property type="entry name" value="SENSOR HISTIDINE KINASE TRCS"/>
    <property type="match status" value="1"/>
</dbReference>
<comment type="caution">
    <text evidence="15">The sequence shown here is derived from an EMBL/GenBank/DDBJ whole genome shotgun (WGS) entry which is preliminary data.</text>
</comment>
<keyword evidence="4" id="KW-0597">Phosphoprotein</keyword>
<evidence type="ECO:0000259" key="13">
    <source>
        <dbReference type="PROSITE" id="PS50109"/>
    </source>
</evidence>
<dbReference type="PROSITE" id="PS50109">
    <property type="entry name" value="HIS_KIN"/>
    <property type="match status" value="1"/>
</dbReference>